<sequence>MNRKIGFDNRLCYQREVARCQKIHHDKLRHMQPTSLSPAKGQLDNTAPQTHAHLRANLKKAQMDMDKNKQIYGENQQLMRKMIKICDTIPSDTAVEFRPGMRLNTDQTPVLDSYMSMQSLSRGCAKGSMNGEFRQREHNRIEDENRKMLQRILAKKSCYSARKWDNDYKQSIDKFKHVHQDATVGYLSSKHHKPKLKSDGDMLPSLASPRTDDPELLMTAPDPFPQTIQQPIKPPSEQLGQERAATASCTQRSSAFIRQARKSSQLTSRKQSYRTKCIPVLLLEATTSLGATFTIEELQIARVTPSATQLGDQGLLVRAKKDDKEGECIVHLKGLKDIASSLGGADAIAILSKLETIEVVPSVGNFPRLTQALGEGDLKLLLVKLVQSIRVKAQEGAGLSVTLDYLTKDLHPVAKAPASSIIDVFVRGEAPPRFVLRGKTATIYLCHVRVYELRRLLTFHGFELRSHNVINYQFSETELVAHFHEIPLWMDIYRILLKLALKRTRI</sequence>
<reference evidence="2 3" key="1">
    <citation type="submission" date="2019-07" db="EMBL/GenBank/DDBJ databases">
        <title>Genomics analysis of Aphanomyces spp. identifies a new class of oomycete effector associated with host adaptation.</title>
        <authorList>
            <person name="Gaulin E."/>
        </authorList>
    </citation>
    <scope>NUCLEOTIDE SEQUENCE [LARGE SCALE GENOMIC DNA]</scope>
    <source>
        <strain evidence="2 3">ATCC 201684</strain>
    </source>
</reference>
<dbReference type="AlphaFoldDB" id="A0A6G0XNK4"/>
<dbReference type="Pfam" id="PF13879">
    <property type="entry name" value="Hmw_CFAP97"/>
    <property type="match status" value="1"/>
</dbReference>
<evidence type="ECO:0000256" key="1">
    <source>
        <dbReference type="ARBA" id="ARBA00008315"/>
    </source>
</evidence>
<dbReference type="PANTHER" id="PTHR23035:SF2">
    <property type="entry name" value="KIAA1430 HOMOLOGUE"/>
    <property type="match status" value="1"/>
</dbReference>
<keyword evidence="3" id="KW-1185">Reference proteome</keyword>
<comment type="caution">
    <text evidence="2">The sequence shown here is derived from an EMBL/GenBank/DDBJ whole genome shotgun (WGS) entry which is preliminary data.</text>
</comment>
<evidence type="ECO:0000313" key="3">
    <source>
        <dbReference type="Proteomes" id="UP000481153"/>
    </source>
</evidence>
<dbReference type="Proteomes" id="UP000481153">
    <property type="component" value="Unassembled WGS sequence"/>
</dbReference>
<proteinExistence type="inferred from homology"/>
<evidence type="ECO:0000313" key="2">
    <source>
        <dbReference type="EMBL" id="KAF0741893.1"/>
    </source>
</evidence>
<dbReference type="InterPro" id="IPR029488">
    <property type="entry name" value="Hmw/CFAP97"/>
</dbReference>
<comment type="similarity">
    <text evidence="1">Belongs to the CFAP97 family.</text>
</comment>
<name>A0A6G0XNK4_9STRA</name>
<accession>A0A6G0XNK4</accession>
<gene>
    <name evidence="2" type="ORF">Ae201684_003082</name>
</gene>
<dbReference type="EMBL" id="VJMJ01000034">
    <property type="protein sequence ID" value="KAF0741893.1"/>
    <property type="molecule type" value="Genomic_DNA"/>
</dbReference>
<organism evidence="2 3">
    <name type="scientific">Aphanomyces euteiches</name>
    <dbReference type="NCBI Taxonomy" id="100861"/>
    <lineage>
        <taxon>Eukaryota</taxon>
        <taxon>Sar</taxon>
        <taxon>Stramenopiles</taxon>
        <taxon>Oomycota</taxon>
        <taxon>Saprolegniomycetes</taxon>
        <taxon>Saprolegniales</taxon>
        <taxon>Verrucalvaceae</taxon>
        <taxon>Aphanomyces</taxon>
    </lineage>
</organism>
<dbReference type="VEuPathDB" id="FungiDB:AeMF1_020401"/>
<protein>
    <submittedName>
        <fullName evidence="2">Uncharacterized protein</fullName>
    </submittedName>
</protein>
<dbReference type="InterPro" id="IPR038791">
    <property type="entry name" value="Cfap97/Hemingway"/>
</dbReference>
<dbReference type="PANTHER" id="PTHR23035">
    <property type="entry name" value="CILIA- AND FLAGELLA-ASSOCIATED PROTEIN 97-RELATED"/>
    <property type="match status" value="1"/>
</dbReference>